<dbReference type="SUPFAM" id="SSF56672">
    <property type="entry name" value="DNA/RNA polymerases"/>
    <property type="match status" value="1"/>
</dbReference>
<dbReference type="SUPFAM" id="SSF53098">
    <property type="entry name" value="Ribonuclease H-like"/>
    <property type="match status" value="1"/>
</dbReference>
<evidence type="ECO:0000259" key="19">
    <source>
        <dbReference type="PROSITE" id="PS50994"/>
    </source>
</evidence>
<evidence type="ECO:0000256" key="3">
    <source>
        <dbReference type="ARBA" id="ARBA00022670"/>
    </source>
</evidence>
<dbReference type="EMBL" id="AB378753">
    <property type="protein sequence ID" value="BAG68376.1"/>
    <property type="molecule type" value="Genomic_DNA"/>
</dbReference>
<dbReference type="GO" id="GO:0046872">
    <property type="term" value="F:metal ion binding"/>
    <property type="evidence" value="ECO:0007669"/>
    <property type="project" value="UniProtKB-KW"/>
</dbReference>
<evidence type="ECO:0000256" key="17">
    <source>
        <dbReference type="ARBA" id="ARBA00023268"/>
    </source>
</evidence>
<dbReference type="GO" id="GO:0015074">
    <property type="term" value="P:DNA integration"/>
    <property type="evidence" value="ECO:0007669"/>
    <property type="project" value="UniProtKB-KW"/>
</dbReference>
<dbReference type="GO" id="GO:0005524">
    <property type="term" value="F:ATP binding"/>
    <property type="evidence" value="ECO:0007669"/>
    <property type="project" value="UniProtKB-KW"/>
</dbReference>
<dbReference type="Pfam" id="PF07727">
    <property type="entry name" value="RVT_2"/>
    <property type="match status" value="1"/>
</dbReference>
<evidence type="ECO:0000256" key="14">
    <source>
        <dbReference type="ARBA" id="ARBA00022932"/>
    </source>
</evidence>
<evidence type="ECO:0000256" key="15">
    <source>
        <dbReference type="ARBA" id="ARBA00023113"/>
    </source>
</evidence>
<keyword evidence="8" id="KW-0255">Endonuclease</keyword>
<protein>
    <submittedName>
        <fullName evidence="20">Polyprotein</fullName>
    </submittedName>
</protein>
<comment type="function">
    <text evidence="1">The aspartyl protease (PR) mediates the proteolytic cleavages of the Gag and Gag-Pol polyproteins after assembly of the VLP.</text>
</comment>
<keyword evidence="14" id="KW-0548">Nucleotidyltransferase</keyword>
<evidence type="ECO:0000313" key="20">
    <source>
        <dbReference type="EMBL" id="BAG68376.1"/>
    </source>
</evidence>
<dbReference type="InterPro" id="IPR039537">
    <property type="entry name" value="Retrotran_Ty1/copia-like"/>
</dbReference>
<keyword evidence="2" id="KW-1188">Viral release from host cell</keyword>
<dbReference type="Pfam" id="PF14223">
    <property type="entry name" value="Retrotran_gag_2"/>
    <property type="match status" value="1"/>
</dbReference>
<dbReference type="InterPro" id="IPR013103">
    <property type="entry name" value="RVT_2"/>
</dbReference>
<dbReference type="GO" id="GO:0003964">
    <property type="term" value="F:RNA-directed DNA polymerase activity"/>
    <property type="evidence" value="ECO:0007669"/>
    <property type="project" value="UniProtKB-KW"/>
</dbReference>
<evidence type="ECO:0000256" key="5">
    <source>
        <dbReference type="ARBA" id="ARBA00022723"/>
    </source>
</evidence>
<accession>B3Y003</accession>
<dbReference type="InterPro" id="IPR025724">
    <property type="entry name" value="GAG-pre-integrase_dom"/>
</dbReference>
<name>B3Y003_BOMMO</name>
<evidence type="ECO:0000256" key="13">
    <source>
        <dbReference type="ARBA" id="ARBA00022918"/>
    </source>
</evidence>
<dbReference type="GO" id="GO:0003887">
    <property type="term" value="F:DNA-directed DNA polymerase activity"/>
    <property type="evidence" value="ECO:0007669"/>
    <property type="project" value="UniProtKB-KW"/>
</dbReference>
<keyword evidence="4" id="KW-0540">Nuclease</keyword>
<evidence type="ECO:0000256" key="7">
    <source>
        <dbReference type="ARBA" id="ARBA00022750"/>
    </source>
</evidence>
<feature type="region of interest" description="Disordered" evidence="18">
    <location>
        <begin position="252"/>
        <end position="272"/>
    </location>
</feature>
<keyword evidence="13" id="KW-0695">RNA-directed DNA polymerase</keyword>
<keyword evidence="15" id="KW-0917">Virion maturation</keyword>
<sequence length="1345" mass="153036">MEGITGKLQIGLLDEKNWDTWKYKALCLLRTVPSALEVVEGSFQEPTRPPTGCGDAELAAYQQQKDKFDKTDASAILILTTNMQEDTLRKVMRFTKVRDVWLELHRLFDGTNEDKTYNLCMSFFSFKKDQADDMATHMSKLKNIWTELNQELKKDSNQELPELLLVCKILDTLDDSYFSFRSSWLLLPKSNRTVENLTSHLCAFERALQGNNAPSHQSEALVSNTEKKKDKKLKCNYCLGIGHRVRNCQKWIRDGRPPKSQNPTQTATSSTSKTANLLLMSLEHNEIFTVSRDNENWYIDNGATSHVTNRADIFQIYEHFNENYTVTTAAGNEVRAKGKGTVQLRGYVNGKQIDISLQDVWYVPAISKNLFSVLALHDRVPNSTFSSRTTECHVIVNGKVCLIGKRQKQGGLYRLEVKSVQPEKPPEVFATTATMQLYHERLAHQNRRHVKATIQRELGLILPMDKETCEGCIFGKAHRLKFGTRTRATAPGEIVHTDVCGPFQPSFSNYKYYVLFKDDFTGYRMVYFIRKKSEVKDKLVLMIAQTKTVGYTIKCLLSDNGGEFDNASINNVLDTHGIAQRLVTPYTPEQNGVSERENRTLVETARSMMYAHEPLPQVLWAELINTAAYILNRTGPTSSDKSPHELWYGKKPIIKHLRIIGSIAYVHIPKQKRTKLDKKAIKGRLIGYDEDCYRIWVTDGKHSTLVRSRDVIFDEKPLPICNSEIPKTEVETREYPITITPNTNLEREVAIPEQTHVHEGDTTTETISNDHDHVLEGEESDQVLYEDHDHEDETTVPEELFYDAEPPPTGYNLRDRSLIRRPERLRDYGCITETFPNNFADAMKRDHREEWQRAMDSELKSFEDLNVWTPSALPKGRKALRCKWVLRIKRNPDGTIDKYKAQLVVKGYRQRKGVDYDQTFRPVARLTTVRALLSVSAHENLHLVQFDVCTAFLNGKLEEEIYVQPPEGCNLTEGTSTVFKLNCSLYGLKQAPRCWNSCFQEILLDMNFKQSEADCCLYSREVNGKKLLITLYVDDGLVAATDEDTANAFLEDLKKRLRITTKPATYYLGLQIHRGKDGSIFINQEAYAKKVLDRFQMSDCNPVSTPIERETIQEGKEETEASCFPYREAVGALAYLMVGTRPDIAYAIGVVSRKLEKPVKTDWLKVKRILRYIKGTFSHGISYKASLKPGILDGFSDADHGGDPETGRSTTGVICRYSGGTISWISQRQTSVAITTTEAEIVAASEAGRELMWLARLYQALTTIADVPVLHVDNEAAVRLAHNPEFHKRTKHIRLRHFYVSELVTEGICNVVRIGTKDQVADILTKPLPRTSYAVLRQALGLCTM</sequence>
<keyword evidence="6" id="KW-0547">Nucleotide-binding</keyword>
<dbReference type="Pfam" id="PF13976">
    <property type="entry name" value="gag_pre-integrs"/>
    <property type="match status" value="1"/>
</dbReference>
<dbReference type="GO" id="GO:0006310">
    <property type="term" value="P:DNA recombination"/>
    <property type="evidence" value="ECO:0007669"/>
    <property type="project" value="UniProtKB-KW"/>
</dbReference>
<dbReference type="GO" id="GO:0004519">
    <property type="term" value="F:endonuclease activity"/>
    <property type="evidence" value="ECO:0007669"/>
    <property type="project" value="UniProtKB-KW"/>
</dbReference>
<keyword evidence="12" id="KW-0229">DNA integration</keyword>
<dbReference type="InterPro" id="IPR057670">
    <property type="entry name" value="SH3_retrovirus"/>
</dbReference>
<evidence type="ECO:0000256" key="1">
    <source>
        <dbReference type="ARBA" id="ARBA00002180"/>
    </source>
</evidence>
<dbReference type="Gene3D" id="3.30.420.10">
    <property type="entry name" value="Ribonuclease H-like superfamily/Ribonuclease H"/>
    <property type="match status" value="1"/>
</dbReference>
<dbReference type="Pfam" id="PF22936">
    <property type="entry name" value="Pol_BBD"/>
    <property type="match status" value="1"/>
</dbReference>
<evidence type="ECO:0000256" key="16">
    <source>
        <dbReference type="ARBA" id="ARBA00023172"/>
    </source>
</evidence>
<evidence type="ECO:0000256" key="4">
    <source>
        <dbReference type="ARBA" id="ARBA00022722"/>
    </source>
</evidence>
<reference evidence="20" key="1">
    <citation type="submission" date="2008-02" db="EMBL/GenBank/DDBJ databases">
        <title>copia-like retrotransposon Otora on the W chromosome of the silkworm, Bombyx mori.</title>
        <authorList>
            <person name="Abe H."/>
            <person name="Fujii T."/>
            <person name="Shimada T."/>
            <person name="Mita K."/>
        </authorList>
    </citation>
    <scope>NUCLEOTIDE SEQUENCE</scope>
    <source>
        <strain evidence="20">P50</strain>
    </source>
</reference>
<keyword evidence="17" id="KW-0511">Multifunctional enzyme</keyword>
<dbReference type="InterPro" id="IPR043502">
    <property type="entry name" value="DNA/RNA_pol_sf"/>
</dbReference>
<keyword evidence="10" id="KW-0067">ATP-binding</keyword>
<evidence type="ECO:0000256" key="2">
    <source>
        <dbReference type="ARBA" id="ARBA00022612"/>
    </source>
</evidence>
<dbReference type="PROSITE" id="PS50994">
    <property type="entry name" value="INTEGRASE"/>
    <property type="match status" value="1"/>
</dbReference>
<proteinExistence type="predicted"/>
<evidence type="ECO:0000256" key="6">
    <source>
        <dbReference type="ARBA" id="ARBA00022741"/>
    </source>
</evidence>
<dbReference type="PANTHER" id="PTHR42648">
    <property type="entry name" value="TRANSPOSASE, PUTATIVE-RELATED"/>
    <property type="match status" value="1"/>
</dbReference>
<evidence type="ECO:0000256" key="11">
    <source>
        <dbReference type="ARBA" id="ARBA00022842"/>
    </source>
</evidence>
<dbReference type="CDD" id="cd09272">
    <property type="entry name" value="RNase_HI_RT_Ty1"/>
    <property type="match status" value="1"/>
</dbReference>
<dbReference type="InterPro" id="IPR001584">
    <property type="entry name" value="Integrase_cat-core"/>
</dbReference>
<organism evidence="20">
    <name type="scientific">Bombyx mori</name>
    <name type="common">Silk moth</name>
    <dbReference type="NCBI Taxonomy" id="7091"/>
    <lineage>
        <taxon>Eukaryota</taxon>
        <taxon>Metazoa</taxon>
        <taxon>Ecdysozoa</taxon>
        <taxon>Arthropoda</taxon>
        <taxon>Hexapoda</taxon>
        <taxon>Insecta</taxon>
        <taxon>Pterygota</taxon>
        <taxon>Neoptera</taxon>
        <taxon>Endopterygota</taxon>
        <taxon>Lepidoptera</taxon>
        <taxon>Glossata</taxon>
        <taxon>Ditrysia</taxon>
        <taxon>Bombycoidea</taxon>
        <taxon>Bombycidae</taxon>
        <taxon>Bombycinae</taxon>
        <taxon>Bombyx</taxon>
    </lineage>
</organism>
<dbReference type="PANTHER" id="PTHR42648:SF11">
    <property type="entry name" value="TRANSPOSON TY4-P GAG-POL POLYPROTEIN"/>
    <property type="match status" value="1"/>
</dbReference>
<dbReference type="GO" id="GO:0003676">
    <property type="term" value="F:nucleic acid binding"/>
    <property type="evidence" value="ECO:0007669"/>
    <property type="project" value="InterPro"/>
</dbReference>
<dbReference type="GO" id="GO:0006508">
    <property type="term" value="P:proteolysis"/>
    <property type="evidence" value="ECO:0007669"/>
    <property type="project" value="UniProtKB-KW"/>
</dbReference>
<keyword evidence="14" id="KW-0808">Transferase</keyword>
<keyword evidence="11" id="KW-0460">Magnesium</keyword>
<dbReference type="Pfam" id="PF00665">
    <property type="entry name" value="rve"/>
    <property type="match status" value="1"/>
</dbReference>
<keyword evidence="3" id="KW-0645">Protease</keyword>
<dbReference type="GO" id="GO:0004190">
    <property type="term" value="F:aspartic-type endopeptidase activity"/>
    <property type="evidence" value="ECO:0007669"/>
    <property type="project" value="UniProtKB-KW"/>
</dbReference>
<feature type="domain" description="Integrase catalytic" evidence="19">
    <location>
        <begin position="487"/>
        <end position="651"/>
    </location>
</feature>
<dbReference type="InterPro" id="IPR012337">
    <property type="entry name" value="RNaseH-like_sf"/>
</dbReference>
<keyword evidence="14" id="KW-0239">DNA-directed DNA polymerase</keyword>
<dbReference type="InterPro" id="IPR036397">
    <property type="entry name" value="RNaseH_sf"/>
</dbReference>
<evidence type="ECO:0000256" key="9">
    <source>
        <dbReference type="ARBA" id="ARBA00022801"/>
    </source>
</evidence>
<evidence type="ECO:0000256" key="18">
    <source>
        <dbReference type="SAM" id="MobiDB-lite"/>
    </source>
</evidence>
<keyword evidence="16" id="KW-0233">DNA recombination</keyword>
<dbReference type="InterPro" id="IPR054722">
    <property type="entry name" value="PolX-like_BBD"/>
</dbReference>
<evidence type="ECO:0000256" key="10">
    <source>
        <dbReference type="ARBA" id="ARBA00022840"/>
    </source>
</evidence>
<keyword evidence="5" id="KW-0479">Metal-binding</keyword>
<dbReference type="Pfam" id="PF25597">
    <property type="entry name" value="SH3_retrovirus"/>
    <property type="match status" value="1"/>
</dbReference>
<evidence type="ECO:0000256" key="12">
    <source>
        <dbReference type="ARBA" id="ARBA00022908"/>
    </source>
</evidence>
<evidence type="ECO:0000256" key="8">
    <source>
        <dbReference type="ARBA" id="ARBA00022759"/>
    </source>
</evidence>
<keyword evidence="7" id="KW-0064">Aspartyl protease</keyword>
<dbReference type="GO" id="GO:0042575">
    <property type="term" value="C:DNA polymerase complex"/>
    <property type="evidence" value="ECO:0007669"/>
    <property type="project" value="UniProtKB-ARBA"/>
</dbReference>
<keyword evidence="9" id="KW-0378">Hydrolase</keyword>